<proteinExistence type="predicted"/>
<dbReference type="Proteomes" id="UP000824120">
    <property type="component" value="Chromosome 3"/>
</dbReference>
<accession>A0A9J5ZWB5</accession>
<keyword evidence="2" id="KW-1185">Reference proteome</keyword>
<sequence>MSKLDLYNSGESHYILTIQEKVDIDSPTKPIDSQSAKRSASIEEDVIILQFGSFELVEVSALKKTTNRFKVDDFSNKESLDIKSSANQLRQCESIKSNTKLKNIKCFITKVPSTYSLKSERAYRDVNLYKSDEMRSLLASLSPRLKDKIHHLFEGMINQVLSGDRLETTKCFPKILDIKYISRRSTSSYIREIRY</sequence>
<name>A0A9J5ZWB5_SOLCO</name>
<organism evidence="1 2">
    <name type="scientific">Solanum commersonii</name>
    <name type="common">Commerson's wild potato</name>
    <name type="synonym">Commerson's nightshade</name>
    <dbReference type="NCBI Taxonomy" id="4109"/>
    <lineage>
        <taxon>Eukaryota</taxon>
        <taxon>Viridiplantae</taxon>
        <taxon>Streptophyta</taxon>
        <taxon>Embryophyta</taxon>
        <taxon>Tracheophyta</taxon>
        <taxon>Spermatophyta</taxon>
        <taxon>Magnoliopsida</taxon>
        <taxon>eudicotyledons</taxon>
        <taxon>Gunneridae</taxon>
        <taxon>Pentapetalae</taxon>
        <taxon>asterids</taxon>
        <taxon>lamiids</taxon>
        <taxon>Solanales</taxon>
        <taxon>Solanaceae</taxon>
        <taxon>Solanoideae</taxon>
        <taxon>Solaneae</taxon>
        <taxon>Solanum</taxon>
    </lineage>
</organism>
<evidence type="ECO:0000313" key="1">
    <source>
        <dbReference type="EMBL" id="KAG5616520.1"/>
    </source>
</evidence>
<reference evidence="1 2" key="1">
    <citation type="submission" date="2020-09" db="EMBL/GenBank/DDBJ databases">
        <title>De no assembly of potato wild relative species, Solanum commersonii.</title>
        <authorList>
            <person name="Cho K."/>
        </authorList>
    </citation>
    <scope>NUCLEOTIDE SEQUENCE [LARGE SCALE GENOMIC DNA]</scope>
    <source>
        <strain evidence="1">LZ3.2</strain>
        <tissue evidence="1">Leaf</tissue>
    </source>
</reference>
<dbReference type="AlphaFoldDB" id="A0A9J5ZWB5"/>
<gene>
    <name evidence="1" type="ORF">H5410_016344</name>
</gene>
<comment type="caution">
    <text evidence="1">The sequence shown here is derived from an EMBL/GenBank/DDBJ whole genome shotgun (WGS) entry which is preliminary data.</text>
</comment>
<dbReference type="EMBL" id="JACXVP010000003">
    <property type="protein sequence ID" value="KAG5616520.1"/>
    <property type="molecule type" value="Genomic_DNA"/>
</dbReference>
<evidence type="ECO:0000313" key="2">
    <source>
        <dbReference type="Proteomes" id="UP000824120"/>
    </source>
</evidence>
<protein>
    <submittedName>
        <fullName evidence="1">Uncharacterized protein</fullName>
    </submittedName>
</protein>